<keyword evidence="1" id="KW-0812">Transmembrane</keyword>
<feature type="transmembrane region" description="Helical" evidence="1">
    <location>
        <begin position="88"/>
        <end position="108"/>
    </location>
</feature>
<dbReference type="Proteomes" id="UP000193411">
    <property type="component" value="Unassembled WGS sequence"/>
</dbReference>
<keyword evidence="1" id="KW-1133">Transmembrane helix</keyword>
<evidence type="ECO:0000256" key="1">
    <source>
        <dbReference type="SAM" id="Phobius"/>
    </source>
</evidence>
<accession>A0A1Y2HKV3</accession>
<comment type="caution">
    <text evidence="2">The sequence shown here is derived from an EMBL/GenBank/DDBJ whole genome shotgun (WGS) entry which is preliminary data.</text>
</comment>
<keyword evidence="3" id="KW-1185">Reference proteome</keyword>
<dbReference type="AlphaFoldDB" id="A0A1Y2HKV3"/>
<protein>
    <submittedName>
        <fullName evidence="2">Uncharacterized protein</fullName>
    </submittedName>
</protein>
<evidence type="ECO:0000313" key="2">
    <source>
        <dbReference type="EMBL" id="ORZ34333.1"/>
    </source>
</evidence>
<keyword evidence="1" id="KW-0472">Membrane</keyword>
<name>A0A1Y2HKV3_9FUNG</name>
<dbReference type="EMBL" id="MCFL01000029">
    <property type="protein sequence ID" value="ORZ34333.1"/>
    <property type="molecule type" value="Genomic_DNA"/>
</dbReference>
<proteinExistence type="predicted"/>
<gene>
    <name evidence="2" type="ORF">BCR44DRAFT_1157079</name>
</gene>
<organism evidence="2 3">
    <name type="scientific">Catenaria anguillulae PL171</name>
    <dbReference type="NCBI Taxonomy" id="765915"/>
    <lineage>
        <taxon>Eukaryota</taxon>
        <taxon>Fungi</taxon>
        <taxon>Fungi incertae sedis</taxon>
        <taxon>Blastocladiomycota</taxon>
        <taxon>Blastocladiomycetes</taxon>
        <taxon>Blastocladiales</taxon>
        <taxon>Catenariaceae</taxon>
        <taxon>Catenaria</taxon>
    </lineage>
</organism>
<reference evidence="2 3" key="1">
    <citation type="submission" date="2016-07" db="EMBL/GenBank/DDBJ databases">
        <title>Pervasive Adenine N6-methylation of Active Genes in Fungi.</title>
        <authorList>
            <consortium name="DOE Joint Genome Institute"/>
            <person name="Mondo S.J."/>
            <person name="Dannebaum R.O."/>
            <person name="Kuo R.C."/>
            <person name="Labutti K."/>
            <person name="Haridas S."/>
            <person name="Kuo A."/>
            <person name="Salamov A."/>
            <person name="Ahrendt S.R."/>
            <person name="Lipzen A."/>
            <person name="Sullivan W."/>
            <person name="Andreopoulos W.B."/>
            <person name="Clum A."/>
            <person name="Lindquist E."/>
            <person name="Daum C."/>
            <person name="Ramamoorthy G.K."/>
            <person name="Gryganskyi A."/>
            <person name="Culley D."/>
            <person name="Magnuson J.K."/>
            <person name="James T.Y."/>
            <person name="O'Malley M.A."/>
            <person name="Stajich J.E."/>
            <person name="Spatafora J.W."/>
            <person name="Visel A."/>
            <person name="Grigoriev I.V."/>
        </authorList>
    </citation>
    <scope>NUCLEOTIDE SEQUENCE [LARGE SCALE GENOMIC DNA]</scope>
    <source>
        <strain evidence="2 3">PL171</strain>
    </source>
</reference>
<feature type="transmembrane region" description="Helical" evidence="1">
    <location>
        <begin position="14"/>
        <end position="35"/>
    </location>
</feature>
<sequence length="248" mass="26867">MDHVGVDSRFLSAVYVRLFESLHLLYSFCFSLFLVPPRPPFFLSPRSVGVSGDSACEILVPFLPFLLYLTQLLPSSFSRLLDPIKMPVITFLFLFVPFQVIVHAAPLCRPLTFVPPWIPACLPVSYFSLLSPRSQLLPVSPHNGSPSAPIRPPPLALAPLLAADAFSPPPPPPTHLYGHLYHAPVCPALPTLRVLMTCLLHPSPSSALALASDRSRSILLAAALGPPTLSAPLMLLSDPLAILFSSLI</sequence>
<evidence type="ECO:0000313" key="3">
    <source>
        <dbReference type="Proteomes" id="UP000193411"/>
    </source>
</evidence>